<protein>
    <recommendedName>
        <fullName evidence="4">Adenylosuccinate lyase</fullName>
    </recommendedName>
</protein>
<feature type="compositionally biased region" description="Polar residues" evidence="1">
    <location>
        <begin position="1"/>
        <end position="14"/>
    </location>
</feature>
<accession>A0ABZ0WKF0</accession>
<dbReference type="EMBL" id="CP139965">
    <property type="protein sequence ID" value="WQD77828.1"/>
    <property type="molecule type" value="Genomic_DNA"/>
</dbReference>
<feature type="region of interest" description="Disordered" evidence="1">
    <location>
        <begin position="1"/>
        <end position="24"/>
    </location>
</feature>
<name>A0ABZ0WKF0_9BURK</name>
<gene>
    <name evidence="2" type="ORF">U0042_27980</name>
</gene>
<dbReference type="Proteomes" id="UP001325479">
    <property type="component" value="Chromosome"/>
</dbReference>
<evidence type="ECO:0000313" key="3">
    <source>
        <dbReference type="Proteomes" id="UP001325479"/>
    </source>
</evidence>
<proteinExistence type="predicted"/>
<keyword evidence="3" id="KW-1185">Reference proteome</keyword>
<sequence length="296" mass="32771">MNASTPAASSRQTPTPAPRLPDDTVLPDLWRRRTALSDAEMVSMYDLVRRTLRSYHPHELYALGEDKEELVSQFIYARVLRLAPGREDTEACAGSAPSNGYALCAYFRRYLIDCLRSASHQRNVSMEEDGILLDVERRAHSVDDPVHSVLLDYGLDECSVRAAARTFIASLDEPERVVLAGSLGWCSEYKGGLAAVAATHGVPSYHYRAVKLGVTTKKTGNAADFSTTKIGQWLTRELHIEIEPENRAAILVVLNLLAAESREPRGSHESRHSCDEHDEPASREESAEPEFHEAAA</sequence>
<reference evidence="2 3" key="1">
    <citation type="submission" date="2023-12" db="EMBL/GenBank/DDBJ databases">
        <title>Genome sequencing and assembly of bacterial species from a model synthetic community.</title>
        <authorList>
            <person name="Hogle S.L."/>
        </authorList>
    </citation>
    <scope>NUCLEOTIDE SEQUENCE [LARGE SCALE GENOMIC DNA]</scope>
    <source>
        <strain evidence="2 3">HAMBI 2494</strain>
    </source>
</reference>
<evidence type="ECO:0008006" key="4">
    <source>
        <dbReference type="Google" id="ProtNLM"/>
    </source>
</evidence>
<evidence type="ECO:0000313" key="2">
    <source>
        <dbReference type="EMBL" id="WQD77828.1"/>
    </source>
</evidence>
<organism evidence="2 3">
    <name type="scientific">Paraburkholderia kururiensis</name>
    <dbReference type="NCBI Taxonomy" id="984307"/>
    <lineage>
        <taxon>Bacteria</taxon>
        <taxon>Pseudomonadati</taxon>
        <taxon>Pseudomonadota</taxon>
        <taxon>Betaproteobacteria</taxon>
        <taxon>Burkholderiales</taxon>
        <taxon>Burkholderiaceae</taxon>
        <taxon>Paraburkholderia</taxon>
    </lineage>
</organism>
<dbReference type="RefSeq" id="WP_114812686.1">
    <property type="nucleotide sequence ID" value="NZ_CP139965.1"/>
</dbReference>
<evidence type="ECO:0000256" key="1">
    <source>
        <dbReference type="SAM" id="MobiDB-lite"/>
    </source>
</evidence>
<feature type="region of interest" description="Disordered" evidence="1">
    <location>
        <begin position="261"/>
        <end position="296"/>
    </location>
</feature>